<gene>
    <name evidence="1" type="ORF">LCGC14_1234460</name>
</gene>
<accession>A0A0F9L7H3</accession>
<name>A0A0F9L7H3_9ZZZZ</name>
<dbReference type="EMBL" id="LAZR01006619">
    <property type="protein sequence ID" value="KKM90839.1"/>
    <property type="molecule type" value="Genomic_DNA"/>
</dbReference>
<evidence type="ECO:0000313" key="1">
    <source>
        <dbReference type="EMBL" id="KKM90839.1"/>
    </source>
</evidence>
<dbReference type="AlphaFoldDB" id="A0A0F9L7H3"/>
<sequence>MLNHASTSVKPPPADKPLTLTQLQALLVIQEFIGQDLPAWRIATLIQMHHFGAHPTIRQIRTVLRQLREEGWIVREKTLVRRRVTGRMPDGRPARLHEVRCTGPNRFGISPLDPERDLKGRIRKRGIYIPSTDTRGEIISDLFALVHKADQKLGVPWPRFLRLVLGLIRRLFVAGPGLILALDRLIQKLYVQTRTRQRMHDGHIRDPALWLLVCLETSLLRPGGECR</sequence>
<comment type="caution">
    <text evidence="1">The sequence shown here is derived from an EMBL/GenBank/DDBJ whole genome shotgun (WGS) entry which is preliminary data.</text>
</comment>
<reference evidence="1" key="1">
    <citation type="journal article" date="2015" name="Nature">
        <title>Complex archaea that bridge the gap between prokaryotes and eukaryotes.</title>
        <authorList>
            <person name="Spang A."/>
            <person name="Saw J.H."/>
            <person name="Jorgensen S.L."/>
            <person name="Zaremba-Niedzwiedzka K."/>
            <person name="Martijn J."/>
            <person name="Lind A.E."/>
            <person name="van Eijk R."/>
            <person name="Schleper C."/>
            <person name="Guy L."/>
            <person name="Ettema T.J."/>
        </authorList>
    </citation>
    <scope>NUCLEOTIDE SEQUENCE</scope>
</reference>
<proteinExistence type="predicted"/>
<protein>
    <submittedName>
        <fullName evidence="1">Uncharacterized protein</fullName>
    </submittedName>
</protein>
<organism evidence="1">
    <name type="scientific">marine sediment metagenome</name>
    <dbReference type="NCBI Taxonomy" id="412755"/>
    <lineage>
        <taxon>unclassified sequences</taxon>
        <taxon>metagenomes</taxon>
        <taxon>ecological metagenomes</taxon>
    </lineage>
</organism>